<dbReference type="AlphaFoldDB" id="A0A1E3J045"/>
<gene>
    <name evidence="1" type="ORF">L203_100129</name>
</gene>
<sequence>MKKTLGPIVVIDTHPPHRPWDGNQATSLFFPVFIAFLLTLLSTLGTPMVKGLSVIDVDTGVNGTVKIGLWGWCGTGIPNITDHCSPYRGFSSNFSSILSDLPEPVHSLADISTVLPSSFMTASGVMHIFACAATWLSVIWTLAATGQWSNQRQNAYDWTRWAFTLDGFAFLFILIAWSLDLGMLVRISNTASNVDDSEPKFIPGPVIFLLLVSWLVTAGAYLVRLFWGRYKTRPLWTTKAGHGDFHPTTMLPGRNDYPTMPHSGGLPPSEELPPSWNSLNLHGQDAKVVPMDADVAKFEWEKPDVERRGFPY</sequence>
<keyword evidence="2" id="KW-1185">Reference proteome</keyword>
<reference evidence="1" key="3">
    <citation type="submission" date="2024-01" db="EMBL/GenBank/DDBJ databases">
        <authorList>
            <person name="Coelho M.A."/>
            <person name="David-Palma M."/>
            <person name="Shea T."/>
            <person name="Sun S."/>
            <person name="Cuomo C.A."/>
            <person name="Heitman J."/>
        </authorList>
    </citation>
    <scope>NUCLEOTIDE SEQUENCE</scope>
    <source>
        <strain evidence="1">CBS 7841</strain>
    </source>
</reference>
<evidence type="ECO:0000313" key="2">
    <source>
        <dbReference type="Proteomes" id="UP000094043"/>
    </source>
</evidence>
<proteinExistence type="predicted"/>
<dbReference type="EMBL" id="CP143784">
    <property type="protein sequence ID" value="WVN84992.1"/>
    <property type="molecule type" value="Genomic_DNA"/>
</dbReference>
<dbReference type="GeneID" id="91084345"/>
<dbReference type="Pfam" id="PF06687">
    <property type="entry name" value="SUR7"/>
    <property type="match status" value="1"/>
</dbReference>
<protein>
    <submittedName>
        <fullName evidence="1">Uncharacterized protein</fullName>
    </submittedName>
</protein>
<dbReference type="InterPro" id="IPR009571">
    <property type="entry name" value="SUR7/Rim9-like_fungi"/>
</dbReference>
<evidence type="ECO:0000313" key="1">
    <source>
        <dbReference type="EMBL" id="WVN84992.1"/>
    </source>
</evidence>
<reference evidence="1" key="2">
    <citation type="journal article" date="2022" name="Elife">
        <title>Obligate sexual reproduction of a homothallic fungus closely related to the Cryptococcus pathogenic species complex.</title>
        <authorList>
            <person name="Passer A.R."/>
            <person name="Clancey S.A."/>
            <person name="Shea T."/>
            <person name="David-Palma M."/>
            <person name="Averette A.F."/>
            <person name="Boekhout T."/>
            <person name="Porcel B.M."/>
            <person name="Nowrousian M."/>
            <person name="Cuomo C.A."/>
            <person name="Sun S."/>
            <person name="Heitman J."/>
            <person name="Coelho M.A."/>
        </authorList>
    </citation>
    <scope>NUCLEOTIDE SEQUENCE</scope>
    <source>
        <strain evidence="1">CBS 7841</strain>
    </source>
</reference>
<dbReference type="GO" id="GO:0005886">
    <property type="term" value="C:plasma membrane"/>
    <property type="evidence" value="ECO:0007669"/>
    <property type="project" value="InterPro"/>
</dbReference>
<accession>A0A1E3J045</accession>
<dbReference type="KEGG" id="cdep:91084345"/>
<dbReference type="RefSeq" id="XP_066065693.1">
    <property type="nucleotide sequence ID" value="XM_066209596.1"/>
</dbReference>
<dbReference type="Proteomes" id="UP000094043">
    <property type="component" value="Chromosome 1"/>
</dbReference>
<dbReference type="VEuPathDB" id="FungiDB:L203_00209"/>
<reference evidence="1" key="1">
    <citation type="submission" date="2016-06" db="EMBL/GenBank/DDBJ databases">
        <authorList>
            <person name="Cuomo C."/>
            <person name="Litvintseva A."/>
            <person name="Heitman J."/>
            <person name="Chen Y."/>
            <person name="Sun S."/>
            <person name="Springer D."/>
            <person name="Dromer F."/>
            <person name="Young S."/>
            <person name="Zeng Q."/>
            <person name="Chapman S."/>
            <person name="Gujja S."/>
            <person name="Saif S."/>
            <person name="Birren B."/>
        </authorList>
    </citation>
    <scope>NUCLEOTIDE SEQUENCE</scope>
    <source>
        <strain evidence="1">CBS 7841</strain>
    </source>
</reference>
<organism evidence="1 2">
    <name type="scientific">Cryptococcus depauperatus CBS 7841</name>
    <dbReference type="NCBI Taxonomy" id="1295531"/>
    <lineage>
        <taxon>Eukaryota</taxon>
        <taxon>Fungi</taxon>
        <taxon>Dikarya</taxon>
        <taxon>Basidiomycota</taxon>
        <taxon>Agaricomycotina</taxon>
        <taxon>Tremellomycetes</taxon>
        <taxon>Tremellales</taxon>
        <taxon>Cryptococcaceae</taxon>
        <taxon>Cryptococcus</taxon>
    </lineage>
</organism>
<dbReference type="OrthoDB" id="2591968at2759"/>
<name>A0A1E3J045_9TREE</name>